<accession>A0A0L0NFK2</accession>
<feature type="region of interest" description="Disordered" evidence="1">
    <location>
        <begin position="161"/>
        <end position="181"/>
    </location>
</feature>
<keyword evidence="2" id="KW-0472">Membrane</keyword>
<keyword evidence="5" id="KW-1185">Reference proteome</keyword>
<evidence type="ECO:0000256" key="1">
    <source>
        <dbReference type="SAM" id="MobiDB-lite"/>
    </source>
</evidence>
<keyword evidence="2" id="KW-1133">Transmembrane helix</keyword>
<evidence type="ECO:0008006" key="6">
    <source>
        <dbReference type="Google" id="ProtNLM"/>
    </source>
</evidence>
<evidence type="ECO:0000256" key="2">
    <source>
        <dbReference type="SAM" id="Phobius"/>
    </source>
</evidence>
<proteinExistence type="predicted"/>
<evidence type="ECO:0000256" key="3">
    <source>
        <dbReference type="SAM" id="SignalP"/>
    </source>
</evidence>
<dbReference type="SUPFAM" id="SSF49503">
    <property type="entry name" value="Cupredoxins"/>
    <property type="match status" value="1"/>
</dbReference>
<name>A0A0L0NFK2_TOLOC</name>
<dbReference type="Gene3D" id="2.60.40.420">
    <property type="entry name" value="Cupredoxins - blue copper proteins"/>
    <property type="match status" value="1"/>
</dbReference>
<dbReference type="InterPro" id="IPR052953">
    <property type="entry name" value="Ser-rich/MCO-related"/>
</dbReference>
<dbReference type="Proteomes" id="UP000036947">
    <property type="component" value="Unassembled WGS sequence"/>
</dbReference>
<dbReference type="OrthoDB" id="5421909at2759"/>
<feature type="signal peptide" evidence="3">
    <location>
        <begin position="1"/>
        <end position="20"/>
    </location>
</feature>
<dbReference type="STRING" id="1163406.A0A0L0NFK2"/>
<protein>
    <recommendedName>
        <fullName evidence="6">Extracellular serine-rich protein</fullName>
    </recommendedName>
</protein>
<dbReference type="EMBL" id="LFRF01000005">
    <property type="protein sequence ID" value="KND92838.1"/>
    <property type="molecule type" value="Genomic_DNA"/>
</dbReference>
<dbReference type="PANTHER" id="PTHR34883">
    <property type="entry name" value="SERINE-RICH PROTEIN, PUTATIVE-RELATED-RELATED"/>
    <property type="match status" value="1"/>
</dbReference>
<dbReference type="InterPro" id="IPR008972">
    <property type="entry name" value="Cupredoxin"/>
</dbReference>
<evidence type="ECO:0000313" key="5">
    <source>
        <dbReference type="Proteomes" id="UP000036947"/>
    </source>
</evidence>
<evidence type="ECO:0000313" key="4">
    <source>
        <dbReference type="EMBL" id="KND92838.1"/>
    </source>
</evidence>
<feature type="chain" id="PRO_5005545047" description="Extracellular serine-rich protein" evidence="3">
    <location>
        <begin position="21"/>
        <end position="207"/>
    </location>
</feature>
<keyword evidence="3" id="KW-0732">Signal</keyword>
<keyword evidence="2" id="KW-0812">Transmembrane</keyword>
<dbReference type="CDD" id="cd00920">
    <property type="entry name" value="Cupredoxin"/>
    <property type="match status" value="1"/>
</dbReference>
<sequence length="207" mass="20754">MQFTSLTVAVLSLLAANAAAKTIEIKVGDNGKDFSPNSVTADKGDTIEYHFIKSKHSVVAGDFTKGCSPLTPGGFYSGDVQPKGSDPSVFQVTVNNTDPIFFYCAVANHCQSGMVGVVNPTSDQTLDKYTSSAKSASSNVSPNAPYGGRLLQASGATASASSATSSTTSSTTGSSPTQTKAAGAAGHLSASLLAIAGVAAGAAAFLM</sequence>
<feature type="transmembrane region" description="Helical" evidence="2">
    <location>
        <begin position="184"/>
        <end position="206"/>
    </location>
</feature>
<reference evidence="4 5" key="1">
    <citation type="journal article" date="2015" name="BMC Genomics">
        <title>The genome of the truffle-parasite Tolypocladium ophioglossoides and the evolution of antifungal peptaibiotics.</title>
        <authorList>
            <person name="Quandt C.A."/>
            <person name="Bushley K.E."/>
            <person name="Spatafora J.W."/>
        </authorList>
    </citation>
    <scope>NUCLEOTIDE SEQUENCE [LARGE SCALE GENOMIC DNA]</scope>
    <source>
        <strain evidence="4 5">CBS 100239</strain>
    </source>
</reference>
<gene>
    <name evidence="4" type="ORF">TOPH_02825</name>
</gene>
<comment type="caution">
    <text evidence="4">The sequence shown here is derived from an EMBL/GenBank/DDBJ whole genome shotgun (WGS) entry which is preliminary data.</text>
</comment>
<dbReference type="AlphaFoldDB" id="A0A0L0NFK2"/>
<organism evidence="4 5">
    <name type="scientific">Tolypocladium ophioglossoides (strain CBS 100239)</name>
    <name type="common">Snaketongue truffleclub</name>
    <name type="synonym">Elaphocordyceps ophioglossoides</name>
    <dbReference type="NCBI Taxonomy" id="1163406"/>
    <lineage>
        <taxon>Eukaryota</taxon>
        <taxon>Fungi</taxon>
        <taxon>Dikarya</taxon>
        <taxon>Ascomycota</taxon>
        <taxon>Pezizomycotina</taxon>
        <taxon>Sordariomycetes</taxon>
        <taxon>Hypocreomycetidae</taxon>
        <taxon>Hypocreales</taxon>
        <taxon>Ophiocordycipitaceae</taxon>
        <taxon>Tolypocladium</taxon>
    </lineage>
</organism>
<dbReference type="PANTHER" id="PTHR34883:SF15">
    <property type="entry name" value="EXTRACELLULAR SERINE-RICH PROTEIN"/>
    <property type="match status" value="1"/>
</dbReference>